<dbReference type="InterPro" id="IPR027417">
    <property type="entry name" value="P-loop_NTPase"/>
</dbReference>
<dbReference type="InterPro" id="IPR003959">
    <property type="entry name" value="ATPase_AAA_core"/>
</dbReference>
<evidence type="ECO:0000256" key="2">
    <source>
        <dbReference type="ARBA" id="ARBA00006914"/>
    </source>
</evidence>
<dbReference type="GO" id="GO:0005524">
    <property type="term" value="F:ATP binding"/>
    <property type="evidence" value="ECO:0007669"/>
    <property type="project" value="UniProtKB-KW"/>
</dbReference>
<dbReference type="PROSITE" id="PS00674">
    <property type="entry name" value="AAA"/>
    <property type="match status" value="1"/>
</dbReference>
<dbReference type="SUPFAM" id="SSF52540">
    <property type="entry name" value="P-loop containing nucleoside triphosphate hydrolases"/>
    <property type="match status" value="2"/>
</dbReference>
<keyword evidence="14" id="KW-1185">Reference proteome</keyword>
<dbReference type="CDD" id="cd19527">
    <property type="entry name" value="RecA-like_PEX6_r2"/>
    <property type="match status" value="1"/>
</dbReference>
<evidence type="ECO:0000256" key="1">
    <source>
        <dbReference type="ARBA" id="ARBA00004370"/>
    </source>
</evidence>
<dbReference type="GO" id="GO:0016887">
    <property type="term" value="F:ATP hydrolysis activity"/>
    <property type="evidence" value="ECO:0007669"/>
    <property type="project" value="InterPro"/>
</dbReference>
<keyword evidence="5" id="KW-0378">Hydrolase</keyword>
<feature type="domain" description="AAA+ ATPase" evidence="12">
    <location>
        <begin position="548"/>
        <end position="686"/>
    </location>
</feature>
<dbReference type="AlphaFoldDB" id="A0AAV8WUB9"/>
<dbReference type="GO" id="GO:0005778">
    <property type="term" value="C:peroxisomal membrane"/>
    <property type="evidence" value="ECO:0007669"/>
    <property type="project" value="TreeGrafter"/>
</dbReference>
<dbReference type="PANTHER" id="PTHR23077">
    <property type="entry name" value="AAA-FAMILY ATPASE"/>
    <property type="match status" value="1"/>
</dbReference>
<dbReference type="InterPro" id="IPR047533">
    <property type="entry name" value="RecA-like_PEX6_r2"/>
</dbReference>
<keyword evidence="11" id="KW-1133">Transmembrane helix</keyword>
<evidence type="ECO:0000256" key="3">
    <source>
        <dbReference type="ARBA" id="ARBA00022593"/>
    </source>
</evidence>
<comment type="catalytic activity">
    <reaction evidence="10">
        <text>ATP + H2O = ADP + phosphate + H(+)</text>
        <dbReference type="Rhea" id="RHEA:13065"/>
        <dbReference type="ChEBI" id="CHEBI:15377"/>
        <dbReference type="ChEBI" id="CHEBI:15378"/>
        <dbReference type="ChEBI" id="CHEBI:30616"/>
        <dbReference type="ChEBI" id="CHEBI:43474"/>
        <dbReference type="ChEBI" id="CHEBI:456216"/>
    </reaction>
    <physiologicalReaction direction="left-to-right" evidence="10">
        <dbReference type="Rhea" id="RHEA:13066"/>
    </physiologicalReaction>
</comment>
<reference evidence="13" key="1">
    <citation type="journal article" date="2023" name="Insect Mol. Biol.">
        <title>Genome sequencing provides insights into the evolution of gene families encoding plant cell wall-degrading enzymes in longhorned beetles.</title>
        <authorList>
            <person name="Shin N.R."/>
            <person name="Okamura Y."/>
            <person name="Kirsch R."/>
            <person name="Pauchet Y."/>
        </authorList>
    </citation>
    <scope>NUCLEOTIDE SEQUENCE</scope>
    <source>
        <strain evidence="13">RBIC_L_NR</strain>
    </source>
</reference>
<keyword evidence="7 11" id="KW-0472">Membrane</keyword>
<dbReference type="Proteomes" id="UP001162156">
    <property type="component" value="Unassembled WGS sequence"/>
</dbReference>
<keyword evidence="4" id="KW-0547">Nucleotide-binding</keyword>
<dbReference type="Gene3D" id="1.10.8.60">
    <property type="match status" value="2"/>
</dbReference>
<dbReference type="InterPro" id="IPR003960">
    <property type="entry name" value="ATPase_AAA_CS"/>
</dbReference>
<dbReference type="GO" id="GO:0016558">
    <property type="term" value="P:protein import into peroxisome matrix"/>
    <property type="evidence" value="ECO:0007669"/>
    <property type="project" value="TreeGrafter"/>
</dbReference>
<evidence type="ECO:0000256" key="10">
    <source>
        <dbReference type="ARBA" id="ARBA00048778"/>
    </source>
</evidence>
<comment type="caution">
    <text evidence="13">The sequence shown here is derived from an EMBL/GenBank/DDBJ whole genome shotgun (WGS) entry which is preliminary data.</text>
</comment>
<dbReference type="EMBL" id="JANEYF010004793">
    <property type="protein sequence ID" value="KAJ8930076.1"/>
    <property type="molecule type" value="Genomic_DNA"/>
</dbReference>
<evidence type="ECO:0000256" key="8">
    <source>
        <dbReference type="ARBA" id="ARBA00034811"/>
    </source>
</evidence>
<keyword evidence="6" id="KW-0067">ATP-binding</keyword>
<comment type="subcellular location">
    <subcellularLocation>
        <location evidence="1">Membrane</location>
    </subcellularLocation>
</comment>
<dbReference type="SMART" id="SM00382">
    <property type="entry name" value="AAA"/>
    <property type="match status" value="2"/>
</dbReference>
<gene>
    <name evidence="13" type="ORF">NQ314_017183</name>
</gene>
<evidence type="ECO:0000313" key="13">
    <source>
        <dbReference type="EMBL" id="KAJ8930076.1"/>
    </source>
</evidence>
<evidence type="ECO:0000256" key="7">
    <source>
        <dbReference type="ARBA" id="ARBA00023136"/>
    </source>
</evidence>
<comment type="similarity">
    <text evidence="2">Belongs to the AAA ATPase family.</text>
</comment>
<organism evidence="13 14">
    <name type="scientific">Rhamnusium bicolor</name>
    <dbReference type="NCBI Taxonomy" id="1586634"/>
    <lineage>
        <taxon>Eukaryota</taxon>
        <taxon>Metazoa</taxon>
        <taxon>Ecdysozoa</taxon>
        <taxon>Arthropoda</taxon>
        <taxon>Hexapoda</taxon>
        <taxon>Insecta</taxon>
        <taxon>Pterygota</taxon>
        <taxon>Neoptera</taxon>
        <taxon>Endopterygota</taxon>
        <taxon>Coleoptera</taxon>
        <taxon>Polyphaga</taxon>
        <taxon>Cucujiformia</taxon>
        <taxon>Chrysomeloidea</taxon>
        <taxon>Cerambycidae</taxon>
        <taxon>Lepturinae</taxon>
        <taxon>Rhagiini</taxon>
        <taxon>Rhamnusium</taxon>
    </lineage>
</organism>
<evidence type="ECO:0000256" key="5">
    <source>
        <dbReference type="ARBA" id="ARBA00022801"/>
    </source>
</evidence>
<dbReference type="Pfam" id="PF00004">
    <property type="entry name" value="AAA"/>
    <property type="match status" value="2"/>
</dbReference>
<evidence type="ECO:0000256" key="4">
    <source>
        <dbReference type="ARBA" id="ARBA00022741"/>
    </source>
</evidence>
<protein>
    <recommendedName>
        <fullName evidence="8">Peroxisomal ATPase PEX6</fullName>
    </recommendedName>
    <alternativeName>
        <fullName evidence="9">Peroxin-6</fullName>
    </alternativeName>
</protein>
<sequence length="797" mass="91143">MEEEKNSKVLFYISRIIYPGYNPFWFIFYMYYVYFRIIKRKLTFQLQPVPDKIISSYLRTKTNYFNDINNTVITHEQNLYVNDNLLQLICSKSKNHRNIYVVPSSRCRKDMIIVSNTCYYNLKSSNFLSPVQLLNFHESLIKFADEVDISLINSPYDINNFVTDSILKRYFRTPKLLNKGDILEINIKYFAEDVFFLNNKVNNVESVYFKCNKIIFNNEEVKDSYFCVIGETTIKQSVNIQSFIPPKYTKMVNNIKYPDFEEVPLCAYGLQTYLEYIEKAIKPFIKKSKLNLKPAFLLQGRKGCGKEMLMSSLALRLGMHFYKINNSELSANVYAQNETKIKNAFFNAKMAAPCVVSIQNFETFGKNSEGQYDERIIGYFADELQVLFESNPFPVILFCCSNEKDIPADLKKIFLETFDINAPHCSEREQNLRWILEERSIKTNVNLSEIANKTHGFFFEDLNALVYYAKIDNKIMSSHIERNILTQENFLTAIDFMQANYNESIGAPNVPKVHWADVGGLGKVKEEIIKTINLPLKHPLILKNSGLKRSGILLFGPPGTGKTLIAKAVATECSLCFLSVKGPELLNMYVGQSEQNVRDVFERARQASPCIIFFDELDSLAPNRGMSSDSGGVMDRVVSQLLAEMDGLNESATVFIIGATNRPDLIDPALLRPGRFDKLLYVGPCTDIESKIAVLSALTRKFRLNEDVDLARVVQICPDNITGADFYGICANAWTSAVRKLITTIQTGQIIAENISYEDVLVNFEDFKTAIDNVKPSITSEDLRYFEKLNKELNTNT</sequence>
<evidence type="ECO:0000256" key="9">
    <source>
        <dbReference type="ARBA" id="ARBA00034920"/>
    </source>
</evidence>
<dbReference type="GO" id="GO:0005829">
    <property type="term" value="C:cytosol"/>
    <property type="evidence" value="ECO:0007669"/>
    <property type="project" value="TreeGrafter"/>
</dbReference>
<dbReference type="InterPro" id="IPR003593">
    <property type="entry name" value="AAA+_ATPase"/>
</dbReference>
<accession>A0AAV8WUB9</accession>
<dbReference type="FunFam" id="3.40.50.300:FF:000109">
    <property type="entry name" value="Peroxisomal biogenesis factor 6"/>
    <property type="match status" value="1"/>
</dbReference>
<dbReference type="PANTHER" id="PTHR23077:SF9">
    <property type="entry name" value="PEROXISOMAL ATPASE PEX6"/>
    <property type="match status" value="1"/>
</dbReference>
<evidence type="ECO:0000259" key="12">
    <source>
        <dbReference type="SMART" id="SM00382"/>
    </source>
</evidence>
<dbReference type="Gene3D" id="3.40.50.300">
    <property type="entry name" value="P-loop containing nucleotide triphosphate hydrolases"/>
    <property type="match status" value="2"/>
</dbReference>
<proteinExistence type="inferred from homology"/>
<dbReference type="InterPro" id="IPR050168">
    <property type="entry name" value="AAA_ATPase_domain"/>
</dbReference>
<keyword evidence="11" id="KW-0812">Transmembrane</keyword>
<evidence type="ECO:0000313" key="14">
    <source>
        <dbReference type="Proteomes" id="UP001162156"/>
    </source>
</evidence>
<name>A0AAV8WUB9_9CUCU</name>
<keyword evidence="3" id="KW-0962">Peroxisome biogenesis</keyword>
<feature type="domain" description="AAA+ ATPase" evidence="12">
    <location>
        <begin position="292"/>
        <end position="424"/>
    </location>
</feature>
<evidence type="ECO:0000256" key="6">
    <source>
        <dbReference type="ARBA" id="ARBA00022840"/>
    </source>
</evidence>
<feature type="transmembrane region" description="Helical" evidence="11">
    <location>
        <begin position="12"/>
        <end position="34"/>
    </location>
</feature>
<evidence type="ECO:0000256" key="11">
    <source>
        <dbReference type="SAM" id="Phobius"/>
    </source>
</evidence>